<dbReference type="Proteomes" id="UP000410492">
    <property type="component" value="Unassembled WGS sequence"/>
</dbReference>
<keyword evidence="6" id="KW-1185">Reference proteome</keyword>
<proteinExistence type="predicted"/>
<feature type="domain" description="TRASH" evidence="4">
    <location>
        <begin position="33"/>
        <end position="66"/>
    </location>
</feature>
<evidence type="ECO:0000256" key="3">
    <source>
        <dbReference type="ARBA" id="ARBA00022843"/>
    </source>
</evidence>
<feature type="domain" description="TRASH" evidence="4">
    <location>
        <begin position="172"/>
        <end position="206"/>
    </location>
</feature>
<reference evidence="5 6" key="1">
    <citation type="submission" date="2019-01" db="EMBL/GenBank/DDBJ databases">
        <authorList>
            <person name="Sayadi A."/>
        </authorList>
    </citation>
    <scope>NUCLEOTIDE SEQUENCE [LARGE SCALE GENOMIC DNA]</scope>
</reference>
<dbReference type="EMBL" id="CAACVG010007996">
    <property type="protein sequence ID" value="VEN47963.1"/>
    <property type="molecule type" value="Genomic_DNA"/>
</dbReference>
<gene>
    <name evidence="5" type="ORF">CALMAC_LOCUS9587</name>
</gene>
<organism evidence="5 6">
    <name type="scientific">Callosobruchus maculatus</name>
    <name type="common">Southern cowpea weevil</name>
    <name type="synonym">Pulse bruchid</name>
    <dbReference type="NCBI Taxonomy" id="64391"/>
    <lineage>
        <taxon>Eukaryota</taxon>
        <taxon>Metazoa</taxon>
        <taxon>Ecdysozoa</taxon>
        <taxon>Arthropoda</taxon>
        <taxon>Hexapoda</taxon>
        <taxon>Insecta</taxon>
        <taxon>Pterygota</taxon>
        <taxon>Neoptera</taxon>
        <taxon>Endopterygota</taxon>
        <taxon>Coleoptera</taxon>
        <taxon>Polyphaga</taxon>
        <taxon>Cucujiformia</taxon>
        <taxon>Chrysomeloidea</taxon>
        <taxon>Chrysomelidae</taxon>
        <taxon>Bruchinae</taxon>
        <taxon>Bruchini</taxon>
        <taxon>Callosobruchus</taxon>
    </lineage>
</organism>
<evidence type="ECO:0000313" key="5">
    <source>
        <dbReference type="EMBL" id="VEN47963.1"/>
    </source>
</evidence>
<name>A0A653CJK9_CALMS</name>
<evidence type="ECO:0000313" key="6">
    <source>
        <dbReference type="Proteomes" id="UP000410492"/>
    </source>
</evidence>
<dbReference type="InterPro" id="IPR057926">
    <property type="entry name" value="QRICH1_dom"/>
</dbReference>
<accession>A0A653CJK9</accession>
<dbReference type="Pfam" id="PF25561">
    <property type="entry name" value="QRICH1"/>
    <property type="match status" value="1"/>
</dbReference>
<keyword evidence="2" id="KW-0597">Phosphoprotein</keyword>
<feature type="domain" description="TRASH" evidence="4">
    <location>
        <begin position="259"/>
        <end position="296"/>
    </location>
</feature>
<dbReference type="InterPro" id="IPR051284">
    <property type="entry name" value="ZnF_MYMT-QRICH1"/>
</dbReference>
<protein>
    <recommendedName>
        <fullName evidence="4">TRASH domain-containing protein</fullName>
    </recommendedName>
</protein>
<keyword evidence="3" id="KW-0832">Ubl conjugation</keyword>
<sequence length="847" mass="97038">MMAASSHPRYRTATIQAVPATSEAKQNETKKCSSFCGNIISSKSYVSWKLLSFCNEMCLLTFQKSFPATCTACKTTIQSDVFGRYFCQFKDYNFGFFCSKACYDKHNAGIKFCIFCNKVKCKTNNSKWIVVSLVLRMHHNCLTFCSQSCYTSFAAIANANTELRDIPTDVQCSVCNSSNVSVKLQEKAITQYFCDKKCLVAYAFVNTKNGAEMCASCKIYYTKDRLSEYSTYYEGNELFFCSSICRNVYIIAERTIIQCTWCQTKMYNFDMICKYTTQISLMFCCLKCKQLYFKATQCVIQLTKTSDGTFQEKIIANKENMDSNLPTVVISKDNIDKISADLNPMRSCRKLVKAQRNVATMCLISTANKCTSTKVATGVKKIQTDATITSTLIPVPVPIYVPVPVAMFSIPTPVPVPIPIPVPVPVFLPTVRNSIKGIIKELESIRNRIPNNIYEAEMLQLAGMLVKEQSDSDSDFVPSDKEEQESGETIIEPDVNTGITESMFDFEWAMPDNVTEIPPSDQKPAVPEKAKKRCTKDQLAVNGKRTKTDETNTVYQVHPTSLLDSLNQEMRLDYTLGINAWKQWVMKKSSISKKFKFKTEILEMTPEELSTALCLFVKELRKPNGDEYAPDTLYYLCLGIQYYLDQNQRHENIFFDEIYDGFSDCLDEFAKKFCALYDDESHFIVTRVEEEHLWETKQLGCYSPYVLLNTLIYFNTKYYYRSTVDEHAELSFCHILKSSKRYSKANSVLLRFYPKSRKTGDKRLYEQLENPNDPLRCPVKLYAFYLSKCPESVKNRFDMMYLTPEKHCLSDSPLWYSTTPLSKQQLEKMVNRVKMVKEVNVALLTNQ</sequence>
<keyword evidence="1" id="KW-1017">Isopeptide bond</keyword>
<feature type="domain" description="TRASH" evidence="4">
    <location>
        <begin position="214"/>
        <end position="253"/>
    </location>
</feature>
<dbReference type="AlphaFoldDB" id="A0A653CJK9"/>
<evidence type="ECO:0000259" key="4">
    <source>
        <dbReference type="SMART" id="SM00746"/>
    </source>
</evidence>
<dbReference type="SMART" id="SM00746">
    <property type="entry name" value="TRASH"/>
    <property type="match status" value="4"/>
</dbReference>
<evidence type="ECO:0000256" key="2">
    <source>
        <dbReference type="ARBA" id="ARBA00022553"/>
    </source>
</evidence>
<dbReference type="PANTHER" id="PTHR45736:SF1">
    <property type="entry name" value="WITHOUT CHILDREN, ISOFORM B"/>
    <property type="match status" value="1"/>
</dbReference>
<dbReference type="InterPro" id="IPR021893">
    <property type="entry name" value="ZMYM2-like_C"/>
</dbReference>
<dbReference type="InterPro" id="IPR011017">
    <property type="entry name" value="TRASH_dom"/>
</dbReference>
<evidence type="ECO:0000256" key="1">
    <source>
        <dbReference type="ARBA" id="ARBA00022499"/>
    </source>
</evidence>
<dbReference type="PANTHER" id="PTHR45736">
    <property type="entry name" value="ZINC FINGER MYM-TYPE PROTEIN"/>
    <property type="match status" value="1"/>
</dbReference>
<dbReference type="Pfam" id="PF12012">
    <property type="entry name" value="DUF3504"/>
    <property type="match status" value="1"/>
</dbReference>
<dbReference type="OrthoDB" id="10025028at2759"/>